<keyword evidence="1" id="KW-0472">Membrane</keyword>
<dbReference type="EMBL" id="MN740333">
    <property type="protein sequence ID" value="QHU01003.1"/>
    <property type="molecule type" value="Genomic_DNA"/>
</dbReference>
<accession>A0A6C0J6U4</accession>
<evidence type="ECO:0000313" key="2">
    <source>
        <dbReference type="EMBL" id="QHU01003.1"/>
    </source>
</evidence>
<keyword evidence="1" id="KW-1133">Transmembrane helix</keyword>
<keyword evidence="1" id="KW-0812">Transmembrane</keyword>
<proteinExistence type="predicted"/>
<name>A0A6C0J6U4_9ZZZZ</name>
<feature type="transmembrane region" description="Helical" evidence="1">
    <location>
        <begin position="38"/>
        <end position="57"/>
    </location>
</feature>
<protein>
    <submittedName>
        <fullName evidence="2">Uncharacterized protein</fullName>
    </submittedName>
</protein>
<feature type="transmembrane region" description="Helical" evidence="1">
    <location>
        <begin position="131"/>
        <end position="152"/>
    </location>
</feature>
<evidence type="ECO:0000256" key="1">
    <source>
        <dbReference type="SAM" id="Phobius"/>
    </source>
</evidence>
<dbReference type="Gene3D" id="1.10.1200.120">
    <property type="entry name" value="Large-conductance mechanosensitive channel, MscL, domain 1"/>
    <property type="match status" value="1"/>
</dbReference>
<dbReference type="AlphaFoldDB" id="A0A6C0J6U4"/>
<reference evidence="2" key="1">
    <citation type="journal article" date="2020" name="Nature">
        <title>Giant virus diversity and host interactions through global metagenomics.</title>
        <authorList>
            <person name="Schulz F."/>
            <person name="Roux S."/>
            <person name="Paez-Espino D."/>
            <person name="Jungbluth S."/>
            <person name="Walsh D.A."/>
            <person name="Denef V.J."/>
            <person name="McMahon K.D."/>
            <person name="Konstantinidis K.T."/>
            <person name="Eloe-Fadrosh E.A."/>
            <person name="Kyrpides N.C."/>
            <person name="Woyke T."/>
        </authorList>
    </citation>
    <scope>NUCLEOTIDE SEQUENCE</scope>
    <source>
        <strain evidence="2">GVMAG-M-3300025860-20</strain>
    </source>
</reference>
<sequence>MEYMKSLNNKDSTIGNNSGIHEMYSCGRNTTNGSKLSNILGMVVIITLMSFLVYRFISRPDKVSVSKVLDFATENDVFKMFISLLLLTNIKTLSNSLISNIILPLVKPVLPFLTCSLRVKIGLFDLNIGEFVSDVLVFALNIYIIYFVFAVVY</sequence>
<organism evidence="2">
    <name type="scientific">viral metagenome</name>
    <dbReference type="NCBI Taxonomy" id="1070528"/>
    <lineage>
        <taxon>unclassified sequences</taxon>
        <taxon>metagenomes</taxon>
        <taxon>organismal metagenomes</taxon>
    </lineage>
</organism>
<dbReference type="InterPro" id="IPR036019">
    <property type="entry name" value="MscL_channel"/>
</dbReference>